<dbReference type="InterPro" id="IPR023614">
    <property type="entry name" value="Porin_dom_sf"/>
</dbReference>
<dbReference type="EMBL" id="CAAE01014744">
    <property type="protein sequence ID" value="CAG04686.1"/>
    <property type="molecule type" value="Genomic_DNA"/>
</dbReference>
<organism evidence="4">
    <name type="scientific">Tetraodon nigroviridis</name>
    <name type="common">Spotted green pufferfish</name>
    <name type="synonym">Chelonodon nigroviridis</name>
    <dbReference type="NCBI Taxonomy" id="99883"/>
    <lineage>
        <taxon>Eukaryota</taxon>
        <taxon>Metazoa</taxon>
        <taxon>Chordata</taxon>
        <taxon>Craniata</taxon>
        <taxon>Vertebrata</taxon>
        <taxon>Euteleostomi</taxon>
        <taxon>Actinopterygii</taxon>
        <taxon>Neopterygii</taxon>
        <taxon>Teleostei</taxon>
        <taxon>Neoteleostei</taxon>
        <taxon>Acanthomorphata</taxon>
        <taxon>Eupercaria</taxon>
        <taxon>Tetraodontiformes</taxon>
        <taxon>Tetradontoidea</taxon>
        <taxon>Tetraodontidae</taxon>
        <taxon>Tetraodon</taxon>
    </lineage>
</organism>
<comment type="caution">
    <text evidence="4">The sequence shown here is derived from an EMBL/GenBank/DDBJ whole genome shotgun (WGS) entry which is preliminary data.</text>
</comment>
<keyword evidence="2" id="KW-0812">Transmembrane</keyword>
<dbReference type="AlphaFoldDB" id="Q4S3U6"/>
<reference evidence="4" key="2">
    <citation type="submission" date="2004-02" db="EMBL/GenBank/DDBJ databases">
        <authorList>
            <consortium name="Genoscope"/>
            <consortium name="Whitehead Institute Centre for Genome Research"/>
        </authorList>
    </citation>
    <scope>NUCLEOTIDE SEQUENCE</scope>
</reference>
<reference evidence="4" key="1">
    <citation type="journal article" date="2004" name="Nature">
        <title>Genome duplication in the teleost fish Tetraodon nigroviridis reveals the early vertebrate proto-karyotype.</title>
        <authorList>
            <person name="Jaillon O."/>
            <person name="Aury J.-M."/>
            <person name="Brunet F."/>
            <person name="Petit J.-L."/>
            <person name="Stange-Thomann N."/>
            <person name="Mauceli E."/>
            <person name="Bouneau L."/>
            <person name="Fischer C."/>
            <person name="Ozouf-Costaz C."/>
            <person name="Bernot A."/>
            <person name="Nicaud S."/>
            <person name="Jaffe D."/>
            <person name="Fisher S."/>
            <person name="Lutfalla G."/>
            <person name="Dossat C."/>
            <person name="Segurens B."/>
            <person name="Dasilva C."/>
            <person name="Salanoubat M."/>
            <person name="Levy M."/>
            <person name="Boudet N."/>
            <person name="Castellano S."/>
            <person name="Anthouard V."/>
            <person name="Jubin C."/>
            <person name="Castelli V."/>
            <person name="Katinka M."/>
            <person name="Vacherie B."/>
            <person name="Biemont C."/>
            <person name="Skalli Z."/>
            <person name="Cattolico L."/>
            <person name="Poulain J."/>
            <person name="De Berardinis V."/>
            <person name="Cruaud C."/>
            <person name="Duprat S."/>
            <person name="Brottier P."/>
            <person name="Coutanceau J.-P."/>
            <person name="Gouzy J."/>
            <person name="Parra G."/>
            <person name="Lardier G."/>
            <person name="Chapple C."/>
            <person name="McKernan K.J."/>
            <person name="McEwan P."/>
            <person name="Bosak S."/>
            <person name="Kellis M."/>
            <person name="Volff J.-N."/>
            <person name="Guigo R."/>
            <person name="Zody M.C."/>
            <person name="Mesirov J."/>
            <person name="Lindblad-Toh K."/>
            <person name="Birren B."/>
            <person name="Nusbaum C."/>
            <person name="Kahn D."/>
            <person name="Robinson-Rechavi M."/>
            <person name="Laudet V."/>
            <person name="Schachter V."/>
            <person name="Quetier F."/>
            <person name="Saurin W."/>
            <person name="Scarpelli C."/>
            <person name="Wincker P."/>
            <person name="Lander E.S."/>
            <person name="Weissenbach J."/>
            <person name="Roest Crollius H."/>
        </authorList>
    </citation>
    <scope>NUCLEOTIDE SEQUENCE [LARGE SCALE GENOMIC DNA]</scope>
</reference>
<dbReference type="GO" id="GO:0005741">
    <property type="term" value="C:mitochondrial outer membrane"/>
    <property type="evidence" value="ECO:0007669"/>
    <property type="project" value="UniProtKB-SubCell"/>
</dbReference>
<accession>Q4S3U6</accession>
<evidence type="ECO:0000256" key="1">
    <source>
        <dbReference type="ARBA" id="ARBA00004294"/>
    </source>
</evidence>
<name>Q4S3U6_TETNG</name>
<proteinExistence type="predicted"/>
<dbReference type="OrthoDB" id="7827681at2759"/>
<evidence type="ECO:0000313" key="4">
    <source>
        <dbReference type="EMBL" id="CAG04686.1"/>
    </source>
</evidence>
<evidence type="ECO:0000256" key="2">
    <source>
        <dbReference type="ARBA" id="ARBA00022452"/>
    </source>
</evidence>
<keyword evidence="3" id="KW-0496">Mitochondrion</keyword>
<keyword evidence="3" id="KW-1000">Mitochondrion outer membrane</keyword>
<dbReference type="Gene3D" id="2.40.160.10">
    <property type="entry name" value="Porin"/>
    <property type="match status" value="1"/>
</dbReference>
<protein>
    <submittedName>
        <fullName evidence="4">(spotted green pufferfish) hypothetical protein</fullName>
    </submittedName>
</protein>
<evidence type="ECO:0000256" key="3">
    <source>
        <dbReference type="ARBA" id="ARBA00022787"/>
    </source>
</evidence>
<keyword evidence="2" id="KW-0472">Membrane</keyword>
<gene>
    <name evidence="4" type="ORF">GSTENG00024486001</name>
</gene>
<comment type="subcellular location">
    <subcellularLocation>
        <location evidence="1">Mitochondrion outer membrane</location>
    </subcellularLocation>
</comment>
<sequence>IGAWLWSTATMAVPPCYADLGKSAKDIFNKGYGMDTHTFMFPNCHIPFPSSLSEFMSLTIIFRIWYSEARCQDKVSQWSGKALKTLFGCFLNKA</sequence>
<dbReference type="KEGG" id="tng:GSTEN00024486G001"/>
<keyword evidence="2" id="KW-1134">Transmembrane beta strand</keyword>
<feature type="non-terminal residue" evidence="4">
    <location>
        <position position="1"/>
    </location>
</feature>